<protein>
    <recommendedName>
        <fullName evidence="1">Fungal-type protein kinase domain-containing protein</fullName>
    </recommendedName>
</protein>
<dbReference type="Proteomes" id="UP001175228">
    <property type="component" value="Unassembled WGS sequence"/>
</dbReference>
<accession>A0AA39Q486</accession>
<dbReference type="AlphaFoldDB" id="A0AA39Q486"/>
<sequence length="152" mass="17336">MKDTWRIVALDLVPEGRIYERLHEAESLIAEFIMAGDIPGWNHKTLSQSRNGPPQQHQNYRLVLGTIGRSLTSFRSSWEMVNAVKEAMIAHQQDFEKLRIMHQDISVGNTLITEDTDGKPGGILIDWDLCQSLEKLNVKHRSIERTFVAGLK</sequence>
<evidence type="ECO:0000259" key="1">
    <source>
        <dbReference type="Pfam" id="PF17667"/>
    </source>
</evidence>
<organism evidence="2 3">
    <name type="scientific">Armillaria luteobubalina</name>
    <dbReference type="NCBI Taxonomy" id="153913"/>
    <lineage>
        <taxon>Eukaryota</taxon>
        <taxon>Fungi</taxon>
        <taxon>Dikarya</taxon>
        <taxon>Basidiomycota</taxon>
        <taxon>Agaricomycotina</taxon>
        <taxon>Agaricomycetes</taxon>
        <taxon>Agaricomycetidae</taxon>
        <taxon>Agaricales</taxon>
        <taxon>Marasmiineae</taxon>
        <taxon>Physalacriaceae</taxon>
        <taxon>Armillaria</taxon>
    </lineage>
</organism>
<dbReference type="EMBL" id="JAUEPU010000017">
    <property type="protein sequence ID" value="KAK0495504.1"/>
    <property type="molecule type" value="Genomic_DNA"/>
</dbReference>
<reference evidence="2" key="1">
    <citation type="submission" date="2023-06" db="EMBL/GenBank/DDBJ databases">
        <authorList>
            <consortium name="Lawrence Berkeley National Laboratory"/>
            <person name="Ahrendt S."/>
            <person name="Sahu N."/>
            <person name="Indic B."/>
            <person name="Wong-Bajracharya J."/>
            <person name="Merenyi Z."/>
            <person name="Ke H.-M."/>
            <person name="Monk M."/>
            <person name="Kocsube S."/>
            <person name="Drula E."/>
            <person name="Lipzen A."/>
            <person name="Balint B."/>
            <person name="Henrissat B."/>
            <person name="Andreopoulos B."/>
            <person name="Martin F.M."/>
            <person name="Harder C.B."/>
            <person name="Rigling D."/>
            <person name="Ford K.L."/>
            <person name="Foster G.D."/>
            <person name="Pangilinan J."/>
            <person name="Papanicolaou A."/>
            <person name="Barry K."/>
            <person name="LaButti K."/>
            <person name="Viragh M."/>
            <person name="Koriabine M."/>
            <person name="Yan M."/>
            <person name="Riley R."/>
            <person name="Champramary S."/>
            <person name="Plett K.L."/>
            <person name="Tsai I.J."/>
            <person name="Slot J."/>
            <person name="Sipos G."/>
            <person name="Plett J."/>
            <person name="Nagy L.G."/>
            <person name="Grigoriev I.V."/>
        </authorList>
    </citation>
    <scope>NUCLEOTIDE SEQUENCE</scope>
    <source>
        <strain evidence="2">HWK02</strain>
    </source>
</reference>
<dbReference type="InterPro" id="IPR040976">
    <property type="entry name" value="Pkinase_fungal"/>
</dbReference>
<name>A0AA39Q486_9AGAR</name>
<comment type="caution">
    <text evidence="2">The sequence shown here is derived from an EMBL/GenBank/DDBJ whole genome shotgun (WGS) entry which is preliminary data.</text>
</comment>
<proteinExistence type="predicted"/>
<keyword evidence="3" id="KW-1185">Reference proteome</keyword>
<evidence type="ECO:0000313" key="2">
    <source>
        <dbReference type="EMBL" id="KAK0495504.1"/>
    </source>
</evidence>
<gene>
    <name evidence="2" type="ORF">EDD18DRAFT_244752</name>
</gene>
<dbReference type="Pfam" id="PF17667">
    <property type="entry name" value="Pkinase_fungal"/>
    <property type="match status" value="1"/>
</dbReference>
<evidence type="ECO:0000313" key="3">
    <source>
        <dbReference type="Proteomes" id="UP001175228"/>
    </source>
</evidence>
<feature type="domain" description="Fungal-type protein kinase" evidence="1">
    <location>
        <begin position="53"/>
        <end position="139"/>
    </location>
</feature>